<protein>
    <submittedName>
        <fullName evidence="2">Unnamed protein product</fullName>
    </submittedName>
</protein>
<dbReference type="Proteomes" id="UP001165205">
    <property type="component" value="Unassembled WGS sequence"/>
</dbReference>
<dbReference type="AlphaFoldDB" id="A0AAN5BZ11"/>
<evidence type="ECO:0000256" key="1">
    <source>
        <dbReference type="SAM" id="MobiDB-lite"/>
    </source>
</evidence>
<name>A0AAN5BZ11_ASPOZ</name>
<sequence length="230" mass="24231">MMAKMIPPRESERELEGAHSYAQEGEEDLLGPDGLCVPVEEVCDESPSRAADDVEKTEHGGPLACLGLAHVGEVFCVEVAEDGVDGELGAEGAGVGDCDGGGGEAEEDVHGFFEGWGYDGVGAEGFELARHWGYGLRWGGVAFLFEVGHNVGCGGWAGWMAGRDAGVNVDDVPLKSAGLFGPEMAFGPFSCWGVFAGEEHCDGYDDDDDKWHDVGYSPGLVGWEALVVDE</sequence>
<evidence type="ECO:0000313" key="3">
    <source>
        <dbReference type="Proteomes" id="UP001165205"/>
    </source>
</evidence>
<accession>A0AAN5BZ11</accession>
<dbReference type="EMBL" id="BSYA01000102">
    <property type="protein sequence ID" value="GMG32503.1"/>
    <property type="molecule type" value="Genomic_DNA"/>
</dbReference>
<proteinExistence type="predicted"/>
<gene>
    <name evidence="2" type="ORF">Aory04_000822000</name>
</gene>
<reference evidence="2" key="1">
    <citation type="submission" date="2023-04" db="EMBL/GenBank/DDBJ databases">
        <title>Aspergillus oryzae NBRC 4228.</title>
        <authorList>
            <person name="Ichikawa N."/>
            <person name="Sato H."/>
            <person name="Tonouchi N."/>
        </authorList>
    </citation>
    <scope>NUCLEOTIDE SEQUENCE</scope>
    <source>
        <strain evidence="2">NBRC 4228</strain>
    </source>
</reference>
<organism evidence="2 3">
    <name type="scientific">Aspergillus oryzae</name>
    <name type="common">Yellow koji mold</name>
    <dbReference type="NCBI Taxonomy" id="5062"/>
    <lineage>
        <taxon>Eukaryota</taxon>
        <taxon>Fungi</taxon>
        <taxon>Dikarya</taxon>
        <taxon>Ascomycota</taxon>
        <taxon>Pezizomycotina</taxon>
        <taxon>Eurotiomycetes</taxon>
        <taxon>Eurotiomycetidae</taxon>
        <taxon>Eurotiales</taxon>
        <taxon>Aspergillaceae</taxon>
        <taxon>Aspergillus</taxon>
        <taxon>Aspergillus subgen. Circumdati</taxon>
    </lineage>
</organism>
<feature type="compositionally biased region" description="Basic and acidic residues" evidence="1">
    <location>
        <begin position="7"/>
        <end position="17"/>
    </location>
</feature>
<feature type="region of interest" description="Disordered" evidence="1">
    <location>
        <begin position="1"/>
        <end position="33"/>
    </location>
</feature>
<evidence type="ECO:0000313" key="2">
    <source>
        <dbReference type="EMBL" id="GMG32503.1"/>
    </source>
</evidence>
<comment type="caution">
    <text evidence="2">The sequence shown here is derived from an EMBL/GenBank/DDBJ whole genome shotgun (WGS) entry which is preliminary data.</text>
</comment>